<evidence type="ECO:0000256" key="5">
    <source>
        <dbReference type="ARBA" id="ARBA00022840"/>
    </source>
</evidence>
<evidence type="ECO:0000313" key="9">
    <source>
        <dbReference type="Proteomes" id="UP001470230"/>
    </source>
</evidence>
<dbReference type="Gene3D" id="1.10.510.10">
    <property type="entry name" value="Transferase(Phosphotransferase) domain 1"/>
    <property type="match status" value="1"/>
</dbReference>
<evidence type="ECO:0000259" key="7">
    <source>
        <dbReference type="PROSITE" id="PS50011"/>
    </source>
</evidence>
<dbReference type="Pfam" id="PF00069">
    <property type="entry name" value="Pkinase"/>
    <property type="match status" value="1"/>
</dbReference>
<dbReference type="PANTHER" id="PTHR24345:SF0">
    <property type="entry name" value="CELL CYCLE SERINE_THREONINE-PROTEIN KINASE CDC5_MSD2"/>
    <property type="match status" value="1"/>
</dbReference>
<evidence type="ECO:0000256" key="2">
    <source>
        <dbReference type="ARBA" id="ARBA00022679"/>
    </source>
</evidence>
<evidence type="ECO:0000256" key="1">
    <source>
        <dbReference type="ARBA" id="ARBA00022527"/>
    </source>
</evidence>
<dbReference type="PROSITE" id="PS50011">
    <property type="entry name" value="PROTEIN_KINASE_DOM"/>
    <property type="match status" value="1"/>
</dbReference>
<proteinExistence type="predicted"/>
<feature type="domain" description="Protein kinase" evidence="7">
    <location>
        <begin position="8"/>
        <end position="268"/>
    </location>
</feature>
<keyword evidence="9" id="KW-1185">Reference proteome</keyword>
<dbReference type="PROSITE" id="PS00107">
    <property type="entry name" value="PROTEIN_KINASE_ATP"/>
    <property type="match status" value="1"/>
</dbReference>
<dbReference type="InterPro" id="IPR011009">
    <property type="entry name" value="Kinase-like_dom_sf"/>
</dbReference>
<keyword evidence="2" id="KW-0808">Transferase</keyword>
<dbReference type="EMBL" id="JAPFFF010000004">
    <property type="protein sequence ID" value="KAK8891802.1"/>
    <property type="molecule type" value="Genomic_DNA"/>
</dbReference>
<gene>
    <name evidence="8" type="ORF">M9Y10_029022</name>
</gene>
<keyword evidence="5 6" id="KW-0067">ATP-binding</keyword>
<name>A0ABR2KKY5_9EUKA</name>
<dbReference type="InterPro" id="IPR017441">
    <property type="entry name" value="Protein_kinase_ATP_BS"/>
</dbReference>
<accession>A0ABR2KKY5</accession>
<evidence type="ECO:0000313" key="8">
    <source>
        <dbReference type="EMBL" id="KAK8891802.1"/>
    </source>
</evidence>
<evidence type="ECO:0000256" key="3">
    <source>
        <dbReference type="ARBA" id="ARBA00022741"/>
    </source>
</evidence>
<dbReference type="InterPro" id="IPR000719">
    <property type="entry name" value="Prot_kinase_dom"/>
</dbReference>
<keyword evidence="3 6" id="KW-0547">Nucleotide-binding</keyword>
<dbReference type="SUPFAM" id="SSF56112">
    <property type="entry name" value="Protein kinase-like (PK-like)"/>
    <property type="match status" value="1"/>
</dbReference>
<dbReference type="Proteomes" id="UP001470230">
    <property type="component" value="Unassembled WGS sequence"/>
</dbReference>
<protein>
    <recommendedName>
        <fullName evidence="7">Protein kinase domain-containing protein</fullName>
    </recommendedName>
</protein>
<reference evidence="8 9" key="1">
    <citation type="submission" date="2024-04" db="EMBL/GenBank/DDBJ databases">
        <title>Tritrichomonas musculus Genome.</title>
        <authorList>
            <person name="Alves-Ferreira E."/>
            <person name="Grigg M."/>
            <person name="Lorenzi H."/>
            <person name="Galac M."/>
        </authorList>
    </citation>
    <scope>NUCLEOTIDE SEQUENCE [LARGE SCALE GENOMIC DNA]</scope>
    <source>
        <strain evidence="8 9">EAF2021</strain>
    </source>
</reference>
<comment type="caution">
    <text evidence="8">The sequence shown here is derived from an EMBL/GenBank/DDBJ whole genome shotgun (WGS) entry which is preliminary data.</text>
</comment>
<sequence>MNFFIGPYQFLEPIGAGSFGQVIKVLHRPTGMQFACKVINIIQIKQDPKTYENFKNELTANSQMVHPGIVRLYDVQCDQQNIYLILELCPGGTLEDLVRSSNGLSESQALGFFIQIMRAIEYIHNQSYAHRDITLNNILIGADGRAKLTDFGLCKRRPISSMCTTMCGTFVYISPEIITKQQYDAFKVDIWSAGICLYSMVSNHLPWMLDDNIPTERIFDETAKQICSGQIIYDDTMSDELKDLLSSMLRLDPDERPSPSDILAHPWFQNIQQDEEIDIPSADPNLINLVQSLISQLDAFSIY</sequence>
<dbReference type="PANTHER" id="PTHR24345">
    <property type="entry name" value="SERINE/THREONINE-PROTEIN KINASE PLK"/>
    <property type="match status" value="1"/>
</dbReference>
<evidence type="ECO:0000256" key="4">
    <source>
        <dbReference type="ARBA" id="ARBA00022777"/>
    </source>
</evidence>
<organism evidence="8 9">
    <name type="scientific">Tritrichomonas musculus</name>
    <dbReference type="NCBI Taxonomy" id="1915356"/>
    <lineage>
        <taxon>Eukaryota</taxon>
        <taxon>Metamonada</taxon>
        <taxon>Parabasalia</taxon>
        <taxon>Tritrichomonadida</taxon>
        <taxon>Tritrichomonadidae</taxon>
        <taxon>Tritrichomonas</taxon>
    </lineage>
</organism>
<feature type="binding site" evidence="6">
    <location>
        <position position="37"/>
    </location>
    <ligand>
        <name>ATP</name>
        <dbReference type="ChEBI" id="CHEBI:30616"/>
    </ligand>
</feature>
<keyword evidence="4" id="KW-0418">Kinase</keyword>
<evidence type="ECO:0000256" key="6">
    <source>
        <dbReference type="PROSITE-ProRule" id="PRU10141"/>
    </source>
</evidence>
<keyword evidence="1" id="KW-0723">Serine/threonine-protein kinase</keyword>